<evidence type="ECO:0008006" key="4">
    <source>
        <dbReference type="Google" id="ProtNLM"/>
    </source>
</evidence>
<sequence length="365" mass="39797">MPVPAGSPTWFITLAFCATTGFCQAQVAVMITEDGNENYSTLSSLLSERQGHIRTSRSTKTGSEAVGPAHIPAFGTKASGFSGGRPIINAGNKRQELPPLPGGTIAKNQKGAIARPESSPIRFPGGTSFRVPSSAVNVRGFRIKTNGSTKETFKRTNGARIRFAQRPDINAPGSENNVMRTDNVPGGFPDRLGFGLDKITNSIGAQILQEEAPMIREIETKMHEGREMERNLTAIRDAIRQEIVGARGIGIIRRIKMKRQLRELEFRIRELHGKNQEGESKFRAFVSGIASGEIRDRRSARSVLYTIFNFYGTIVSKIVTICRGFAGGIINIYKRIALGVGGVIHRLLALKLRPLEAGINIISGI</sequence>
<dbReference type="Proteomes" id="UP000821866">
    <property type="component" value="Chromosome 3"/>
</dbReference>
<evidence type="ECO:0000313" key="3">
    <source>
        <dbReference type="Proteomes" id="UP000821866"/>
    </source>
</evidence>
<organism evidence="2 3">
    <name type="scientific">Rhipicephalus microplus</name>
    <name type="common">Cattle tick</name>
    <name type="synonym">Boophilus microplus</name>
    <dbReference type="NCBI Taxonomy" id="6941"/>
    <lineage>
        <taxon>Eukaryota</taxon>
        <taxon>Metazoa</taxon>
        <taxon>Ecdysozoa</taxon>
        <taxon>Arthropoda</taxon>
        <taxon>Chelicerata</taxon>
        <taxon>Arachnida</taxon>
        <taxon>Acari</taxon>
        <taxon>Parasitiformes</taxon>
        <taxon>Ixodida</taxon>
        <taxon>Ixodoidea</taxon>
        <taxon>Ixodidae</taxon>
        <taxon>Rhipicephalinae</taxon>
        <taxon>Rhipicephalus</taxon>
        <taxon>Boophilus</taxon>
    </lineage>
</organism>
<reference evidence="2" key="1">
    <citation type="journal article" date="2020" name="Cell">
        <title>Large-Scale Comparative Analyses of Tick Genomes Elucidate Their Genetic Diversity and Vector Capacities.</title>
        <authorList>
            <consortium name="Tick Genome and Microbiome Consortium (TIGMIC)"/>
            <person name="Jia N."/>
            <person name="Wang J."/>
            <person name="Shi W."/>
            <person name="Du L."/>
            <person name="Sun Y."/>
            <person name="Zhan W."/>
            <person name="Jiang J.F."/>
            <person name="Wang Q."/>
            <person name="Zhang B."/>
            <person name="Ji P."/>
            <person name="Bell-Sakyi L."/>
            <person name="Cui X.M."/>
            <person name="Yuan T.T."/>
            <person name="Jiang B.G."/>
            <person name="Yang W.F."/>
            <person name="Lam T.T."/>
            <person name="Chang Q.C."/>
            <person name="Ding S.J."/>
            <person name="Wang X.J."/>
            <person name="Zhu J.G."/>
            <person name="Ruan X.D."/>
            <person name="Zhao L."/>
            <person name="Wei J.T."/>
            <person name="Ye R.Z."/>
            <person name="Que T.C."/>
            <person name="Du C.H."/>
            <person name="Zhou Y.H."/>
            <person name="Cheng J.X."/>
            <person name="Dai P.F."/>
            <person name="Guo W.B."/>
            <person name="Han X.H."/>
            <person name="Huang E.J."/>
            <person name="Li L.F."/>
            <person name="Wei W."/>
            <person name="Gao Y.C."/>
            <person name="Liu J.Z."/>
            <person name="Shao H.Z."/>
            <person name="Wang X."/>
            <person name="Wang C.C."/>
            <person name="Yang T.C."/>
            <person name="Huo Q.B."/>
            <person name="Li W."/>
            <person name="Chen H.Y."/>
            <person name="Chen S.E."/>
            <person name="Zhou L.G."/>
            <person name="Ni X.B."/>
            <person name="Tian J.H."/>
            <person name="Sheng Y."/>
            <person name="Liu T."/>
            <person name="Pan Y.S."/>
            <person name="Xia L.Y."/>
            <person name="Li J."/>
            <person name="Zhao F."/>
            <person name="Cao W.C."/>
        </authorList>
    </citation>
    <scope>NUCLEOTIDE SEQUENCE</scope>
    <source>
        <strain evidence="2">Rmic-2018</strain>
    </source>
</reference>
<comment type="caution">
    <text evidence="2">The sequence shown here is derived from an EMBL/GenBank/DDBJ whole genome shotgun (WGS) entry which is preliminary data.</text>
</comment>
<reference evidence="2" key="2">
    <citation type="submission" date="2021-09" db="EMBL/GenBank/DDBJ databases">
        <authorList>
            <person name="Jia N."/>
            <person name="Wang J."/>
            <person name="Shi W."/>
            <person name="Du L."/>
            <person name="Sun Y."/>
            <person name="Zhan W."/>
            <person name="Jiang J."/>
            <person name="Wang Q."/>
            <person name="Zhang B."/>
            <person name="Ji P."/>
            <person name="Sakyi L.B."/>
            <person name="Cui X."/>
            <person name="Yuan T."/>
            <person name="Jiang B."/>
            <person name="Yang W."/>
            <person name="Lam T.T.-Y."/>
            <person name="Chang Q."/>
            <person name="Ding S."/>
            <person name="Wang X."/>
            <person name="Zhu J."/>
            <person name="Ruan X."/>
            <person name="Zhao L."/>
            <person name="Wei J."/>
            <person name="Que T."/>
            <person name="Du C."/>
            <person name="Cheng J."/>
            <person name="Dai P."/>
            <person name="Han X."/>
            <person name="Huang E."/>
            <person name="Gao Y."/>
            <person name="Liu J."/>
            <person name="Shao H."/>
            <person name="Ye R."/>
            <person name="Li L."/>
            <person name="Wei W."/>
            <person name="Wang X."/>
            <person name="Wang C."/>
            <person name="Huo Q."/>
            <person name="Li W."/>
            <person name="Guo W."/>
            <person name="Chen H."/>
            <person name="Chen S."/>
            <person name="Zhou L."/>
            <person name="Zhou L."/>
            <person name="Ni X."/>
            <person name="Tian J."/>
            <person name="Zhou Y."/>
            <person name="Sheng Y."/>
            <person name="Liu T."/>
            <person name="Pan Y."/>
            <person name="Xia L."/>
            <person name="Li J."/>
            <person name="Zhao F."/>
            <person name="Cao W."/>
        </authorList>
    </citation>
    <scope>NUCLEOTIDE SEQUENCE</scope>
    <source>
        <strain evidence="2">Rmic-2018</strain>
        <tissue evidence="2">Larvae</tissue>
    </source>
</reference>
<feature type="chain" id="PRO_5039928085" description="Secreted protein" evidence="1">
    <location>
        <begin position="26"/>
        <end position="365"/>
    </location>
</feature>
<dbReference type="AlphaFoldDB" id="A0A9J6E766"/>
<proteinExistence type="predicted"/>
<dbReference type="EMBL" id="JABSTU010000005">
    <property type="protein sequence ID" value="KAH8029917.1"/>
    <property type="molecule type" value="Genomic_DNA"/>
</dbReference>
<keyword evidence="1" id="KW-0732">Signal</keyword>
<keyword evidence="3" id="KW-1185">Reference proteome</keyword>
<evidence type="ECO:0000256" key="1">
    <source>
        <dbReference type="SAM" id="SignalP"/>
    </source>
</evidence>
<feature type="signal peptide" evidence="1">
    <location>
        <begin position="1"/>
        <end position="25"/>
    </location>
</feature>
<dbReference type="VEuPathDB" id="VectorBase:LOC119165574"/>
<name>A0A9J6E766_RHIMP</name>
<accession>A0A9J6E766</accession>
<protein>
    <recommendedName>
        <fullName evidence="4">Secreted protein</fullName>
    </recommendedName>
</protein>
<evidence type="ECO:0000313" key="2">
    <source>
        <dbReference type="EMBL" id="KAH8029917.1"/>
    </source>
</evidence>
<gene>
    <name evidence="2" type="ORF">HPB51_005219</name>
</gene>